<gene>
    <name evidence="9" type="primary">Necator_chrI.g4118</name>
    <name evidence="9" type="ORF">RB195_007989</name>
</gene>
<feature type="domain" description="Vacuolar protein sorting-associated protein 13 VPS13 adaptor binding" evidence="7">
    <location>
        <begin position="1957"/>
        <end position="2489"/>
    </location>
</feature>
<dbReference type="InterPro" id="IPR009543">
    <property type="entry name" value="VPS13_VAB"/>
</dbReference>
<evidence type="ECO:0000256" key="3">
    <source>
        <dbReference type="ARBA" id="ARBA00023055"/>
    </source>
</evidence>
<feature type="compositionally biased region" description="Polar residues" evidence="4">
    <location>
        <begin position="1548"/>
        <end position="1560"/>
    </location>
</feature>
<evidence type="ECO:0000259" key="6">
    <source>
        <dbReference type="Pfam" id="PF25033"/>
    </source>
</evidence>
<evidence type="ECO:0000259" key="7">
    <source>
        <dbReference type="Pfam" id="PF25036"/>
    </source>
</evidence>
<organism evidence="9 10">
    <name type="scientific">Necator americanus</name>
    <name type="common">Human hookworm</name>
    <dbReference type="NCBI Taxonomy" id="51031"/>
    <lineage>
        <taxon>Eukaryota</taxon>
        <taxon>Metazoa</taxon>
        <taxon>Ecdysozoa</taxon>
        <taxon>Nematoda</taxon>
        <taxon>Chromadorea</taxon>
        <taxon>Rhabditida</taxon>
        <taxon>Rhabditina</taxon>
        <taxon>Rhabditomorpha</taxon>
        <taxon>Strongyloidea</taxon>
        <taxon>Ancylostomatidae</taxon>
        <taxon>Bunostominae</taxon>
        <taxon>Necator</taxon>
    </lineage>
</organism>
<keyword evidence="3" id="KW-0445">Lipid transport</keyword>
<feature type="domain" description="Intermembrane lipid transfer protein VPS13-like C-terminal" evidence="8">
    <location>
        <begin position="3084"/>
        <end position="3202"/>
    </location>
</feature>
<evidence type="ECO:0000313" key="10">
    <source>
        <dbReference type="Proteomes" id="UP001303046"/>
    </source>
</evidence>
<name>A0ABR1C2E4_NECAM</name>
<dbReference type="EMBL" id="JAVFWL010000001">
    <property type="protein sequence ID" value="KAK6731864.1"/>
    <property type="molecule type" value="Genomic_DNA"/>
</dbReference>
<evidence type="ECO:0000259" key="5">
    <source>
        <dbReference type="Pfam" id="PF12624"/>
    </source>
</evidence>
<evidence type="ECO:0000259" key="8">
    <source>
        <dbReference type="Pfam" id="PF25037"/>
    </source>
</evidence>
<protein>
    <recommendedName>
        <fullName evidence="11">Vacuolar protein sorting-associated protein 13A</fullName>
    </recommendedName>
</protein>
<evidence type="ECO:0000313" key="9">
    <source>
        <dbReference type="EMBL" id="KAK6731864.1"/>
    </source>
</evidence>
<dbReference type="InterPro" id="IPR026854">
    <property type="entry name" value="VPS13_N"/>
</dbReference>
<dbReference type="PANTHER" id="PTHR16166:SF93">
    <property type="entry name" value="INTERMEMBRANE LIPID TRANSFER PROTEIN VPS13"/>
    <property type="match status" value="1"/>
</dbReference>
<dbReference type="InterPro" id="IPR056747">
    <property type="entry name" value="VPS13-like_M"/>
</dbReference>
<dbReference type="Pfam" id="PF12624">
    <property type="entry name" value="VPS13_N"/>
    <property type="match status" value="1"/>
</dbReference>
<dbReference type="Pfam" id="PF25033">
    <property type="entry name" value="VPS13_M"/>
    <property type="match status" value="1"/>
</dbReference>
<feature type="domain" description="Chorein N-terminal" evidence="5">
    <location>
        <begin position="2"/>
        <end position="839"/>
    </location>
</feature>
<dbReference type="Proteomes" id="UP001303046">
    <property type="component" value="Unassembled WGS sequence"/>
</dbReference>
<dbReference type="Pfam" id="PF25037">
    <property type="entry name" value="VPS13_C"/>
    <property type="match status" value="1"/>
</dbReference>
<dbReference type="InterPro" id="IPR056748">
    <property type="entry name" value="VPS13-like_C"/>
</dbReference>
<reference evidence="9 10" key="1">
    <citation type="submission" date="2023-08" db="EMBL/GenBank/DDBJ databases">
        <title>A Necator americanus chromosomal reference genome.</title>
        <authorList>
            <person name="Ilik V."/>
            <person name="Petrzelkova K.J."/>
            <person name="Pardy F."/>
            <person name="Fuh T."/>
            <person name="Niatou-Singa F.S."/>
            <person name="Gouil Q."/>
            <person name="Baker L."/>
            <person name="Ritchie M.E."/>
            <person name="Jex A.R."/>
            <person name="Gazzola D."/>
            <person name="Li H."/>
            <person name="Toshio Fujiwara R."/>
            <person name="Zhan B."/>
            <person name="Aroian R.V."/>
            <person name="Pafco B."/>
            <person name="Schwarz E.M."/>
        </authorList>
    </citation>
    <scope>NUCLEOTIDE SEQUENCE [LARGE SCALE GENOMIC DNA]</scope>
    <source>
        <strain evidence="9 10">Aroian</strain>
        <tissue evidence="9">Whole animal</tissue>
    </source>
</reference>
<feature type="region of interest" description="Disordered" evidence="4">
    <location>
        <begin position="1343"/>
        <end position="1399"/>
    </location>
</feature>
<sequence length="3222" mass="360667">MVFESLVADLLNRFLGDFVDNLDASQLNIGIWGGDVKLENLEVKETALDDLDLPVKLKFGYLSSLVLKIPWKNLYNEPVIATIDGLYLIVVPNKGVVYNEEKAKKNAAEIKQKTLARLEEARKNRRKPPDPAQDSFVEKMVTQVIKNLQVSVSSIHIRFEDKYTNRHRPFVAGVTLEKLDFQTTNENPTIHRDVVKIFHKLVLLDNLSLYWNSDSELFSDLHDKMEIRRKLKATIHTGKSPPAGYKYILEPITMEAKLKLNQKPETDGTNWQTPKIDLSVDMKTLALAIGKFQYQDILLFLEAQERFNLATQYLKYRPNLNEFKGHYKEWWHFAYKAILEEKVRRRRNNWSWPRMREHRKLVRDYRDAWVKVLTEKSPGAAVEEIVKKAEEQLDVFNVNVARQQAEMDIDRKGLKRVEDQPQGWLAWGKSWFGGGEESTTPTGKKKDFADQFNEAMTPEEKAKLFEAIDYQENIPPTNYPKEFVENKFDFRLGQVAVIVDGAVSLFLLDLRAYVEQRPSANAMNLKSIIQELRMDGCGAEMLRVRDPSKPWLNLCVDTNPLNGEYDQFVQLAIAPINLKYHAPAVNNAADVFKPPESVKLNQLTAAAMSRYEEVKARSATGLAHAVENRSRLVLDIQIQPATIYISEGGIYNANKPTILADLGLLSITTIESDPNALAHQDKLHQLMDKAYDKFRVKLSNVVVSMAENVAKGRASLGDKESPLHILKPTGLDIQIHKCSIDDLRLPRMRVIGALPDIVIGISDVRLLELTRLLLSIPKPEPDLEAAAIEEKILESTEVKVKDRAKMKTIMEVQEIESDEQPNQEAAEAEKSKTSEQQVQVELDLHLNQIGVIVLRRDEVLCEVSILRMGCKLQMRTFDMVVTAELGAVRVSMPMFKSIDPKRKCLYFIDNDEEEGSLMTLKFVQANPESPFFATEYHSTEQFIEFKFRKLSVSLHQEGLMELKQFGEKMQKEINDLQKDSEKPVQQAIEQGARKLSRQVSESVESLAAVSREAQTQAAAGKKRRTKRSQSVEEEDAARVIKMRLEATIGSLAVAIGTENSLDTWVAIENIRADVKMTVKVMNVTATLKTVRMEDMTEGSLYKKLLSVAGDKEMLRFEMVQYQRTDEQKRAMQPTDIDMSVKVRLAQMRFVFLNLWLCRLMAWMAPFQAEAARAAAAAQAAASEKAAEAAQNVKQMLAESPPRIQLDVQLEAPVIVLPQLSTSHNVVVLILGKLVVANHITGDRQNQKLIMDRMEVKLMNMTFGIGRMSDDASAVETSCDILEPLSFNIAVHRNLVFAAVKDLPELTVDAQIPSLVVNMSEHDYNTLMQTLSGNLAEGTELTAVPPPLPVCSDTVDSSEGETTGDKGEEDKLQLEKKKVAGKSSSAPKAVTPPPTPVETPKPKIVFQFTLDNIVAVLYTGGADQGSTRAATDAFAAMRLHGLKLSGTIKEDNSMNVAISLNTFTMADERREKTKIHQLLDKKSTNQGDRFLALAFSQDAKQNKNVKLKMSAFFICLCPEFLGCLTRFFTVDKSPEDLENEMEAIKAVGTQTKATAAQSTGSAEKDSADTPPPSIVLDCNMQGVEVILVENSMKPDTTQALILSFNMKMVANPSETEQVMSGGIEKLSMYSSYYAPSRRNEVTYEVLKPMNIGIEVRIDTPTKATDVILKMSPMEVRMAPSIIRLLSAVNTEFAKSSAVDEKSTTVSSPKLRSFPNYWKPKRIDQKKFFFFLAPTAEEACEEDENEAKDASTRAPIEHAHVEMERINFTLESGDSSVPVPLVFMQILLNAEASGWSSALQASADLSLQMSYYNEALSVWEPVIEPVEVSTDNWAPWNLKMTVKGRNKLDPSDTRPGMDVKIDADDILNITVTKSLLSLLNKVSETFAHAAKQISPPSSRQLPGSSPFLVLNETGIIIKLADSETLQVSESGGEIEAPHGRFVDLRMNKETAAVAEESQDKERLSTNQVELSADLRINLLDTVRQLKIGRAGKVAIPLPKKSDGGKQWKIIAETSIENGRRLVTLTSHVEVTNHLDVPMELYSKNSTNLDVFGIVGPGETLKLVVPLLFSPTGEIYFRPANDNASLTSRCEVSFESVTWHQFTHQKRQVIRCDLSEDTTQGFFFETVVLEEKVREGVDQSTEVYSLHLYPPLQFHNILPFPITFEIPVAMDLAPGENVQLNLVPGLRMRLWAPYLGEMYSLDMTIPEEKHDLEVVALNTETGSSELLLGIHWSTEHGDLKAYLYAPFWLVNNTSMTLKHMESGGNLLRNTTQCMPCRKAQPSQQELEYAVKHLPDENPLILPFPSTDFTKKKKSRVLVDEAGSWSQEFPLDTVGNPARVTCKGKDRDYELTVDIKLCQSGLTKIVTFCPFYLVSNLGKWNMQVREEGQSTWVDVPAEKCVGIWPQQRSKRKFLCARYVGQQEESLLFPITENFETLCHIDNDNIGVEVCVSTSESSVAIHLTPFQPGMAPVCIMNHLNMPVNFGQKGHTMKTVGTNEMAFFTWDNVTENRIFEFSVGDHNGEDKLDQNRLLDIQLDSKVRKFAYLANFLIGSQRFILFTRDLDIARSAYGSWETDNVDLQAEVALQGVGLSIVDNSVGKELLYIGISSSDILWEEEVKKGRFKPFAVKIMQGLEEKYQEHLLEPKNGFQPIDQFEVCLETMIMKKKKGKEVKIRRIFEKGIWANYGKSTERTRMHLKVNHLQVDNQLETCVFPRVLAVVPPPKSVVADNAPKPFIEISLLQRQSEFSTVPEIEYARVLVQEFAVQVDQGLINALLALIASEVNKQAYGKEMFETDMNTTSVRLEDTAKQYRSNQPRSFYNDLHISPLMIHLSFSQGGTTGGGSSPAMPIQSEFFKVLFQSVGVSVTELQDVVFKLAYFERKCVFYRSDQLNSEIISHYTMQALRQMYVLVLGLDIIGNPFGLVRDLSAGVEDLFYQPFQGLIQGPEEFASGVALGVQSMFGHAVGGAAGAVGRITGTVGKGVAALTFDAEYQRKRQEDLNRRPQSFGEGMARGVKGLGMGVVEGITGVVTKPIEGAKHEGGLGFVKGVGKGLIGVVTRPVSGVVDFASSTMHSVRTVAGAGKEAGALRPPRVIRPDHIIRPYSQHEALGFKIFNDTERGELAETDEFITYAPITDRIVLLVTNEQLVLTKRTDIMGTWAVDWQTEYDKIKEPIFVENGIKLVLKEKKRGFLGIGSTEGKIITFENADAIQQKVLAAYKAATELPP</sequence>
<evidence type="ECO:0000256" key="4">
    <source>
        <dbReference type="SAM" id="MobiDB-lite"/>
    </source>
</evidence>
<evidence type="ECO:0000256" key="2">
    <source>
        <dbReference type="ARBA" id="ARBA00022448"/>
    </source>
</evidence>
<feature type="region of interest" description="Disordered" evidence="4">
    <location>
        <begin position="1548"/>
        <end position="1571"/>
    </location>
</feature>
<dbReference type="InterPro" id="IPR026847">
    <property type="entry name" value="VPS13"/>
</dbReference>
<feature type="region of interest" description="Disordered" evidence="4">
    <location>
        <begin position="1014"/>
        <end position="1034"/>
    </location>
</feature>
<feature type="domain" description="VPS13-like middle region" evidence="6">
    <location>
        <begin position="1065"/>
        <end position="1883"/>
    </location>
</feature>
<dbReference type="Pfam" id="PF25036">
    <property type="entry name" value="VPS13_VAB"/>
    <property type="match status" value="1"/>
</dbReference>
<dbReference type="PANTHER" id="PTHR16166">
    <property type="entry name" value="VACUOLAR PROTEIN SORTING-ASSOCIATED PROTEIN VPS13"/>
    <property type="match status" value="1"/>
</dbReference>
<evidence type="ECO:0000256" key="1">
    <source>
        <dbReference type="ARBA" id="ARBA00006545"/>
    </source>
</evidence>
<comment type="caution">
    <text evidence="9">The sequence shown here is derived from an EMBL/GenBank/DDBJ whole genome shotgun (WGS) entry which is preliminary data.</text>
</comment>
<keyword evidence="2" id="KW-0813">Transport</keyword>
<feature type="compositionally biased region" description="Basic and acidic residues" evidence="4">
    <location>
        <begin position="1362"/>
        <end position="1377"/>
    </location>
</feature>
<evidence type="ECO:0008006" key="11">
    <source>
        <dbReference type="Google" id="ProtNLM"/>
    </source>
</evidence>
<accession>A0ABR1C2E4</accession>
<comment type="similarity">
    <text evidence="1">Belongs to the VPS13 family.</text>
</comment>
<feature type="region of interest" description="Disordered" evidence="4">
    <location>
        <begin position="815"/>
        <end position="834"/>
    </location>
</feature>
<feature type="compositionally biased region" description="Pro residues" evidence="4">
    <location>
        <begin position="1389"/>
        <end position="1398"/>
    </location>
</feature>
<keyword evidence="10" id="KW-1185">Reference proteome</keyword>
<proteinExistence type="inferred from homology"/>